<reference evidence="2 3" key="1">
    <citation type="submission" date="2019-03" db="EMBL/GenBank/DDBJ databases">
        <title>Genomic Encyclopedia of Type Strains, Phase IV (KMG-IV): sequencing the most valuable type-strain genomes for metagenomic binning, comparative biology and taxonomic classification.</title>
        <authorList>
            <person name="Goeker M."/>
        </authorList>
    </citation>
    <scope>NUCLEOTIDE SEQUENCE [LARGE SCALE GENOMIC DNA]</scope>
    <source>
        <strain evidence="2 3">DSM 100556</strain>
    </source>
</reference>
<evidence type="ECO:0000256" key="1">
    <source>
        <dbReference type="SAM" id="Phobius"/>
    </source>
</evidence>
<sequence>MDWKIEIYRAFFVAFGFMELCCNLRYLCDKNGLESARKQHRELPPEISDIKIKIKTILMLLWGITFLLIGLLSYILHQPLYSLYIVGMFAFAIYACIEAIYYKYRNTIGFAIVSIMLLIVYIGV</sequence>
<evidence type="ECO:0000313" key="3">
    <source>
        <dbReference type="Proteomes" id="UP000295718"/>
    </source>
</evidence>
<keyword evidence="1" id="KW-0812">Transmembrane</keyword>
<keyword evidence="3" id="KW-1185">Reference proteome</keyword>
<dbReference type="RefSeq" id="WP_031392177.1">
    <property type="nucleotide sequence ID" value="NZ_JPNB01000002.1"/>
</dbReference>
<dbReference type="EMBL" id="SLUO01000018">
    <property type="protein sequence ID" value="TCL54771.1"/>
    <property type="molecule type" value="Genomic_DNA"/>
</dbReference>
<proteinExistence type="predicted"/>
<name>A0A4R1QPE8_9FIRM</name>
<dbReference type="AlphaFoldDB" id="A0A4R1QPE8"/>
<dbReference type="Proteomes" id="UP000295718">
    <property type="component" value="Unassembled WGS sequence"/>
</dbReference>
<feature type="transmembrane region" description="Helical" evidence="1">
    <location>
        <begin position="6"/>
        <end position="28"/>
    </location>
</feature>
<dbReference type="OrthoDB" id="80811at2"/>
<keyword evidence="1" id="KW-1133">Transmembrane helix</keyword>
<comment type="caution">
    <text evidence="2">The sequence shown here is derived from an EMBL/GenBank/DDBJ whole genome shotgun (WGS) entry which is preliminary data.</text>
</comment>
<feature type="transmembrane region" description="Helical" evidence="1">
    <location>
        <begin position="107"/>
        <end position="123"/>
    </location>
</feature>
<keyword evidence="1" id="KW-0472">Membrane</keyword>
<feature type="transmembrane region" description="Helical" evidence="1">
    <location>
        <begin position="57"/>
        <end position="75"/>
    </location>
</feature>
<gene>
    <name evidence="2" type="ORF">EDD76_11812</name>
</gene>
<feature type="transmembrane region" description="Helical" evidence="1">
    <location>
        <begin position="81"/>
        <end position="100"/>
    </location>
</feature>
<protein>
    <submittedName>
        <fullName evidence="2">Uncharacterized protein</fullName>
    </submittedName>
</protein>
<evidence type="ECO:0000313" key="2">
    <source>
        <dbReference type="EMBL" id="TCL54771.1"/>
    </source>
</evidence>
<accession>A0A4R1QPE8</accession>
<organism evidence="2 3">
    <name type="scientific">Kineothrix alysoides</name>
    <dbReference type="NCBI Taxonomy" id="1469948"/>
    <lineage>
        <taxon>Bacteria</taxon>
        <taxon>Bacillati</taxon>
        <taxon>Bacillota</taxon>
        <taxon>Clostridia</taxon>
        <taxon>Lachnospirales</taxon>
        <taxon>Lachnospiraceae</taxon>
        <taxon>Kineothrix</taxon>
    </lineage>
</organism>
<dbReference type="STRING" id="1469948.GCA_000732725_03555"/>